<gene>
    <name evidence="3" type="ORF">CL6EHI_036520</name>
</gene>
<feature type="domain" description="Importin subunit beta-1/Transportin-1-like TPR repeats" evidence="2">
    <location>
        <begin position="548"/>
        <end position="742"/>
    </location>
</feature>
<comment type="caution">
    <text evidence="3">The sequence shown here is derived from an EMBL/GenBank/DDBJ whole genome shotgun (WGS) entry which is preliminary data.</text>
</comment>
<dbReference type="EMBL" id="BDEQ01000001">
    <property type="protein sequence ID" value="GAT97878.1"/>
    <property type="molecule type" value="Genomic_DNA"/>
</dbReference>
<dbReference type="Gene3D" id="1.25.10.10">
    <property type="entry name" value="Leucine-rich Repeat Variant"/>
    <property type="match status" value="1"/>
</dbReference>
<dbReference type="OMA" id="QQYQERW"/>
<accession>A0A5K1U2R6</accession>
<name>A0A5K1U2R6_ENTHI</name>
<evidence type="ECO:0000259" key="2">
    <source>
        <dbReference type="Pfam" id="PF25574"/>
    </source>
</evidence>
<reference evidence="3 4" key="1">
    <citation type="submission" date="2016-05" db="EMBL/GenBank/DDBJ databases">
        <title>First whole genome sequencing of Entamoeba histolytica HM1:IMSS-clone-6.</title>
        <authorList>
            <person name="Mukherjee Avik.K."/>
            <person name="Izumyama S."/>
            <person name="Nakada-Tsukui K."/>
            <person name="Nozaki T."/>
        </authorList>
    </citation>
    <scope>NUCLEOTIDE SEQUENCE [LARGE SCALE GENOMIC DNA]</scope>
    <source>
        <strain evidence="3 4">HM1:IMSS clone 6</strain>
    </source>
</reference>
<dbReference type="FunFam" id="1.25.10.10:FF:000853">
    <property type="entry name" value="Importin subunit beta-1, putative"/>
    <property type="match status" value="1"/>
</dbReference>
<dbReference type="VEuPathDB" id="AmoebaDB:EHI7A_028830"/>
<dbReference type="InterPro" id="IPR011989">
    <property type="entry name" value="ARM-like"/>
</dbReference>
<organism evidence="3 4">
    <name type="scientific">Entamoeba histolytica</name>
    <dbReference type="NCBI Taxonomy" id="5759"/>
    <lineage>
        <taxon>Eukaryota</taxon>
        <taxon>Amoebozoa</taxon>
        <taxon>Evosea</taxon>
        <taxon>Archamoebae</taxon>
        <taxon>Mastigamoebida</taxon>
        <taxon>Entamoebidae</taxon>
        <taxon>Entamoeba</taxon>
    </lineage>
</organism>
<dbReference type="VEuPathDB" id="AmoebaDB:KM1_057580"/>
<dbReference type="InterPro" id="IPR016024">
    <property type="entry name" value="ARM-type_fold"/>
</dbReference>
<keyword evidence="1" id="KW-0677">Repeat</keyword>
<dbReference type="VEuPathDB" id="AmoebaDB:EHI_036520"/>
<dbReference type="VEuPathDB" id="AmoebaDB:EHI8A_043980"/>
<proteinExistence type="predicted"/>
<protein>
    <submittedName>
        <fullName evidence="3">Importin beta putative</fullName>
    </submittedName>
</protein>
<evidence type="ECO:0000313" key="4">
    <source>
        <dbReference type="Proteomes" id="UP000078387"/>
    </source>
</evidence>
<dbReference type="Pfam" id="PF25574">
    <property type="entry name" value="TPR_IMB1"/>
    <property type="match status" value="1"/>
</dbReference>
<dbReference type="Proteomes" id="UP000078387">
    <property type="component" value="Unassembled WGS sequence"/>
</dbReference>
<dbReference type="AlphaFoldDB" id="A0A5K1U2R6"/>
<evidence type="ECO:0000256" key="1">
    <source>
        <dbReference type="ARBA" id="ARBA00022737"/>
    </source>
</evidence>
<dbReference type="InterPro" id="IPR058584">
    <property type="entry name" value="IMB1_TNPO1-like_TPR"/>
</dbReference>
<evidence type="ECO:0000313" key="3">
    <source>
        <dbReference type="EMBL" id="GAT97878.1"/>
    </source>
</evidence>
<dbReference type="VEuPathDB" id="AmoebaDB:EHI5A_049670"/>
<dbReference type="SUPFAM" id="SSF48371">
    <property type="entry name" value="ARM repeat"/>
    <property type="match status" value="1"/>
</dbReference>
<sequence length="843" mass="94528">MSLSQVLIQLIVGQQNQQTASQINELSNRSLSEILPPVIDLLQDAKVIQNPPTLMKILIFMKNCLTAKDPEKASNKKAQWNTFTIDIKNGIHGVLFNLLNSADSQVHSVLSEVIAIVASYDIPLSQWSDLIEVLTNDSFPITIQKVCLNICSLLFEKIDEYKMTVYLSKILPRFVTDINNEHLYEIRLNGIKNLLNHYRSFSFNNFDVLFDIVVDSTKTNISENALTIRLETLSIVVENLYEKLIGQNDRLCNFLVNTVEKYGSSEDIVKKVYDVWCTIGRVESDTVKTRKSQNILITSISKLYPQIVRVINGFAKEVVQEDDDEGEDQNSVIYVSQEIVTYMTMVAHDPFSSNVLNSITQSLNGNQLSQQYISLMLFGAILEGGCSLKNLIVQNIPSIVQIYSNSQNGLIKMAASKALIKVLKMMPQLLNGQIINQLITTALNIISSNNKSYIISSCLLIGYIYKTVEEGNSLSSSVNQVHSTLIKLVQMNDELIQRTSLQSLKRIVGNLYKVNAKPLILNTFNSIIQFIQLLQQQGNMKAISICIQIMGDCIDELTEEIQSNPNTINLQQTMNILISYLANTDTFDSAMKAIVTVSSVLAEQFQVFTGPVVEKLLIALKEVSQSEMIKESCITIEQLSLAIKTAMSPYVEQLLTQLFNDLQSNQLNFKVKFTIIKAISGLAVGIGFNRFSRYTSVILNALGQITKNLLGLKLDLYNEDGAEFFESMMESILICYSRLYKGSDQTIINFIDVPINLTLSIHQVICSGSGYVNTDIIYSAVCAFYDTIVSLPFICQSQELFKKIFTPSVLEVIRSCDSNTEEEDLRINVDSLVNKLKKLGVFQ</sequence>